<evidence type="ECO:0000313" key="23">
    <source>
        <dbReference type="EMBL" id="KAF4359237.1"/>
    </source>
</evidence>
<keyword evidence="8 17" id="KW-0418">Kinase</keyword>
<evidence type="ECO:0000256" key="12">
    <source>
        <dbReference type="ARBA" id="ARBA00023157"/>
    </source>
</evidence>
<evidence type="ECO:0000256" key="14">
    <source>
        <dbReference type="ARBA" id="ARBA00023180"/>
    </source>
</evidence>
<dbReference type="PROSITE" id="PS50011">
    <property type="entry name" value="PROTEIN_KINASE_DOM"/>
    <property type="match status" value="1"/>
</dbReference>
<dbReference type="InterPro" id="IPR036426">
    <property type="entry name" value="Bulb-type_lectin_dom_sf"/>
</dbReference>
<evidence type="ECO:0000313" key="24">
    <source>
        <dbReference type="EMBL" id="KAF4374939.1"/>
    </source>
</evidence>
<dbReference type="CDD" id="cd00028">
    <property type="entry name" value="B_lectin"/>
    <property type="match status" value="1"/>
</dbReference>
<dbReference type="EMBL" id="JAATIQ010000165">
    <property type="protein sequence ID" value="KAF4374939.1"/>
    <property type="molecule type" value="Genomic_DNA"/>
</dbReference>
<keyword evidence="10 19" id="KW-1133">Transmembrane helix</keyword>
<keyword evidence="4 17" id="KW-0808">Transferase</keyword>
<dbReference type="InterPro" id="IPR008271">
    <property type="entry name" value="Ser/Thr_kinase_AS"/>
</dbReference>
<comment type="subcellular location">
    <subcellularLocation>
        <location evidence="1">Membrane</location>
        <topology evidence="1">Single-pass type I membrane protein</topology>
    </subcellularLocation>
</comment>
<dbReference type="Gene3D" id="3.30.200.20">
    <property type="entry name" value="Phosphorylase Kinase, domain 1"/>
    <property type="match status" value="1"/>
</dbReference>
<evidence type="ECO:0000256" key="9">
    <source>
        <dbReference type="ARBA" id="ARBA00022840"/>
    </source>
</evidence>
<dbReference type="Pfam" id="PF01453">
    <property type="entry name" value="B_lectin"/>
    <property type="match status" value="1"/>
</dbReference>
<dbReference type="Proteomes" id="UP000525078">
    <property type="component" value="Unassembled WGS sequence"/>
</dbReference>
<proteinExistence type="inferred from homology"/>
<dbReference type="AlphaFoldDB" id="A0A7J6ELB3"/>
<keyword evidence="12" id="KW-1015">Disulfide bond</keyword>
<dbReference type="Pfam" id="PF00069">
    <property type="entry name" value="Pkinase"/>
    <property type="match status" value="1"/>
</dbReference>
<evidence type="ECO:0000256" key="16">
    <source>
        <dbReference type="ARBA" id="ARBA00048679"/>
    </source>
</evidence>
<evidence type="ECO:0000256" key="19">
    <source>
        <dbReference type="SAM" id="Phobius"/>
    </source>
</evidence>
<evidence type="ECO:0000256" key="5">
    <source>
        <dbReference type="ARBA" id="ARBA00022692"/>
    </source>
</evidence>
<dbReference type="FunFam" id="1.10.510.10:FF:000537">
    <property type="entry name" value="Putative receptor-like protein kinase"/>
    <property type="match status" value="1"/>
</dbReference>
<feature type="domain" description="Protein kinase" evidence="21">
    <location>
        <begin position="522"/>
        <end position="799"/>
    </location>
</feature>
<dbReference type="SUPFAM" id="SSF51110">
    <property type="entry name" value="alpha-D-mannose-specific plant lectins"/>
    <property type="match status" value="2"/>
</dbReference>
<dbReference type="PANTHER" id="PTHR47976:SF108">
    <property type="entry name" value="G-TYPE LECTIN S-RECEPTOR-LIKE SERINE_THREONINE-PROTEIN KINASE LECRK1"/>
    <property type="match status" value="1"/>
</dbReference>
<evidence type="ECO:0000256" key="18">
    <source>
        <dbReference type="PROSITE-ProRule" id="PRU10141"/>
    </source>
</evidence>
<feature type="chain" id="PRO_5033593366" description="Receptor-like serine/threonine-protein kinase" evidence="20">
    <location>
        <begin position="25"/>
        <end position="799"/>
    </location>
</feature>
<keyword evidence="13" id="KW-0675">Receptor</keyword>
<dbReference type="SMART" id="SM00108">
    <property type="entry name" value="B_lectin"/>
    <property type="match status" value="1"/>
</dbReference>
<organism evidence="23 25">
    <name type="scientific">Cannabis sativa</name>
    <name type="common">Hemp</name>
    <name type="synonym">Marijuana</name>
    <dbReference type="NCBI Taxonomy" id="3483"/>
    <lineage>
        <taxon>Eukaryota</taxon>
        <taxon>Viridiplantae</taxon>
        <taxon>Streptophyta</taxon>
        <taxon>Embryophyta</taxon>
        <taxon>Tracheophyta</taxon>
        <taxon>Spermatophyta</taxon>
        <taxon>Magnoliopsida</taxon>
        <taxon>eudicotyledons</taxon>
        <taxon>Gunneridae</taxon>
        <taxon>Pentapetalae</taxon>
        <taxon>rosids</taxon>
        <taxon>fabids</taxon>
        <taxon>Rosales</taxon>
        <taxon>Cannabaceae</taxon>
        <taxon>Cannabis</taxon>
    </lineage>
</organism>
<evidence type="ECO:0000256" key="13">
    <source>
        <dbReference type="ARBA" id="ARBA00023170"/>
    </source>
</evidence>
<comment type="catalytic activity">
    <reaction evidence="15 17">
        <text>L-threonyl-[protein] + ATP = O-phospho-L-threonyl-[protein] + ADP + H(+)</text>
        <dbReference type="Rhea" id="RHEA:46608"/>
        <dbReference type="Rhea" id="RHEA-COMP:11060"/>
        <dbReference type="Rhea" id="RHEA-COMP:11605"/>
        <dbReference type="ChEBI" id="CHEBI:15378"/>
        <dbReference type="ChEBI" id="CHEBI:30013"/>
        <dbReference type="ChEBI" id="CHEBI:30616"/>
        <dbReference type="ChEBI" id="CHEBI:61977"/>
        <dbReference type="ChEBI" id="CHEBI:456216"/>
        <dbReference type="EC" id="2.7.11.1"/>
    </reaction>
</comment>
<feature type="domain" description="Bulb-type lectin" evidence="22">
    <location>
        <begin position="31"/>
        <end position="149"/>
    </location>
</feature>
<feature type="signal peptide" evidence="20">
    <location>
        <begin position="1"/>
        <end position="24"/>
    </location>
</feature>
<keyword evidence="7 17" id="KW-0547">Nucleotide-binding</keyword>
<evidence type="ECO:0000256" key="20">
    <source>
        <dbReference type="SAM" id="SignalP"/>
    </source>
</evidence>
<dbReference type="PIRSF" id="PIRSF000641">
    <property type="entry name" value="SRK"/>
    <property type="match status" value="1"/>
</dbReference>
<dbReference type="InterPro" id="IPR011009">
    <property type="entry name" value="Kinase-like_dom_sf"/>
</dbReference>
<comment type="caution">
    <text evidence="23">The sequence shown here is derived from an EMBL/GenBank/DDBJ whole genome shotgun (WGS) entry which is preliminary data.</text>
</comment>
<sequence>MADNLLSSILCLLLVFLINYNAQAQRQFQGSFLIAQTNGVISSWKSPSGEFAFGFQQIQNNGFLLAIWFEKIPQKTIVWSANGNSLVPQGSRVELTRSSGSLVLKDPSGGHIWSSDEVGASAASYAAMLDNGNFVLANSDYDDHYLWESFDHPTDTLLPQQTLVQGTKLVARYSELNYSNGRFHLILKNDGNLVLYCTTIFSVEYNNFVYWETNTEGNDSRLVFNDTGFVYLEDKNNGTLLVELSNKGTSTQDFYQRVILEHDGVLRVYVYPKREDSSSMGWSFQNWTHLSPSYPENICTSIKAPTGSGACGFNSYCSLGDQDRKPTCQCPRSYMFIDAEDPIQGCKQSFQAQSCDLDSSDADMFTFYNLENGDFHYSDYEHLFPMSEDQCRKSCLSDFFCAAIYYDGNSCFKKQSPLVNGMINSELNGKALIKIRKDNNTSSTAEFVDTNLMMNKNEKSRLVVIIGSVLFSGSVLLNIILLIFVAVSRKWKPKAVTIEPNQGMQGLNLHTFTYEELDKATNGFKEQLGRGAFGNVFIGTLEMEDRNLVAVKKLDSNMVKESDEKEFNAEVNAIGHTNHKYLVQLIGFCNEGQHRLLVYEYMRNGSLASFLFGLQSRPNWLHRKKLALEISRGILYLHAECTTQIIHCDIKPENILLDEFFVARISDFGLAKILKTDQTQTTTGIRGSKGYVAPEWFKNMAVTAKVDVYSYGILLLELICCRKNYEAEIEDEDDMILADLAYDCYACIGGKRLEFLVKNDEEAKEDMEIIKKTAFQKATNIEGKTTAAIVESLNNLFCC</sequence>
<evidence type="ECO:0000313" key="25">
    <source>
        <dbReference type="Proteomes" id="UP000525078"/>
    </source>
</evidence>
<dbReference type="FunFam" id="3.30.200.20:FF:000059">
    <property type="entry name" value="S-receptor-like serine/threonine-protein kinase"/>
    <property type="match status" value="1"/>
</dbReference>
<dbReference type="InterPro" id="IPR017441">
    <property type="entry name" value="Protein_kinase_ATP_BS"/>
</dbReference>
<evidence type="ECO:0000256" key="4">
    <source>
        <dbReference type="ARBA" id="ARBA00022679"/>
    </source>
</evidence>
<evidence type="ECO:0000259" key="22">
    <source>
        <dbReference type="PROSITE" id="PS50927"/>
    </source>
</evidence>
<evidence type="ECO:0000256" key="17">
    <source>
        <dbReference type="PIRNR" id="PIRNR000641"/>
    </source>
</evidence>
<dbReference type="Gene3D" id="2.90.10.10">
    <property type="entry name" value="Bulb-type lectin domain"/>
    <property type="match status" value="2"/>
</dbReference>
<dbReference type="InterPro" id="IPR051343">
    <property type="entry name" value="G-type_lectin_kinases/EP1-like"/>
</dbReference>
<feature type="transmembrane region" description="Helical" evidence="19">
    <location>
        <begin position="462"/>
        <end position="487"/>
    </location>
</feature>
<evidence type="ECO:0000256" key="6">
    <source>
        <dbReference type="ARBA" id="ARBA00022729"/>
    </source>
</evidence>
<dbReference type="Gene3D" id="1.10.510.10">
    <property type="entry name" value="Transferase(Phosphotransferase) domain 1"/>
    <property type="match status" value="1"/>
</dbReference>
<feature type="binding site" evidence="18">
    <location>
        <position position="553"/>
    </location>
    <ligand>
        <name>ATP</name>
        <dbReference type="ChEBI" id="CHEBI:30616"/>
    </ligand>
</feature>
<dbReference type="PROSITE" id="PS50927">
    <property type="entry name" value="BULB_LECTIN"/>
    <property type="match status" value="1"/>
</dbReference>
<evidence type="ECO:0000256" key="11">
    <source>
        <dbReference type="ARBA" id="ARBA00023136"/>
    </source>
</evidence>
<evidence type="ECO:0000256" key="1">
    <source>
        <dbReference type="ARBA" id="ARBA00004479"/>
    </source>
</evidence>
<protein>
    <recommendedName>
        <fullName evidence="17">Receptor-like serine/threonine-protein kinase</fullName>
        <ecNumber evidence="17">2.7.11.1</ecNumber>
    </recommendedName>
</protein>
<keyword evidence="9 17" id="KW-0067">ATP-binding</keyword>
<name>A0A7J6ELB3_CANSA</name>
<dbReference type="PANTHER" id="PTHR47976">
    <property type="entry name" value="G-TYPE LECTIN S-RECEPTOR-LIKE SERINE/THREONINE-PROTEIN KINASE SD2-5"/>
    <property type="match status" value="1"/>
</dbReference>
<keyword evidence="26" id="KW-1185">Reference proteome</keyword>
<evidence type="ECO:0000256" key="7">
    <source>
        <dbReference type="ARBA" id="ARBA00022741"/>
    </source>
</evidence>
<dbReference type="InterPro" id="IPR001480">
    <property type="entry name" value="Bulb-type_lectin_dom"/>
</dbReference>
<evidence type="ECO:0000259" key="21">
    <source>
        <dbReference type="PROSITE" id="PS50011"/>
    </source>
</evidence>
<dbReference type="FunFam" id="2.90.10.10:FF:000013">
    <property type="entry name" value="G-type lectin S-receptor-like serine/threonine-protein kinase LECRK1"/>
    <property type="match status" value="1"/>
</dbReference>
<dbReference type="GO" id="GO:0016020">
    <property type="term" value="C:membrane"/>
    <property type="evidence" value="ECO:0007669"/>
    <property type="project" value="UniProtKB-SubCell"/>
</dbReference>
<accession>A0A7J6ELB3</accession>
<dbReference type="InterPro" id="IPR024171">
    <property type="entry name" value="SRK-like_kinase"/>
</dbReference>
<keyword evidence="3" id="KW-0245">EGF-like domain</keyword>
<dbReference type="SMART" id="SM00220">
    <property type="entry name" value="S_TKc"/>
    <property type="match status" value="1"/>
</dbReference>
<dbReference type="GO" id="GO:0005524">
    <property type="term" value="F:ATP binding"/>
    <property type="evidence" value="ECO:0007669"/>
    <property type="project" value="UniProtKB-UniRule"/>
</dbReference>
<dbReference type="EC" id="2.7.11.1" evidence="17"/>
<evidence type="ECO:0000313" key="26">
    <source>
        <dbReference type="Proteomes" id="UP000583929"/>
    </source>
</evidence>
<evidence type="ECO:0000256" key="8">
    <source>
        <dbReference type="ARBA" id="ARBA00022777"/>
    </source>
</evidence>
<dbReference type="PROSITE" id="PS00107">
    <property type="entry name" value="PROTEIN_KINASE_ATP"/>
    <property type="match status" value="1"/>
</dbReference>
<dbReference type="SUPFAM" id="SSF56112">
    <property type="entry name" value="Protein kinase-like (PK-like)"/>
    <property type="match status" value="1"/>
</dbReference>
<dbReference type="InterPro" id="IPR000719">
    <property type="entry name" value="Prot_kinase_dom"/>
</dbReference>
<dbReference type="GO" id="GO:0004674">
    <property type="term" value="F:protein serine/threonine kinase activity"/>
    <property type="evidence" value="ECO:0007669"/>
    <property type="project" value="UniProtKB-KW"/>
</dbReference>
<comment type="similarity">
    <text evidence="17">Belongs to the protein kinase superfamily. Ser/Thr protein kinase family.</text>
</comment>
<keyword evidence="2 17" id="KW-0723">Serine/threonine-protein kinase</keyword>
<evidence type="ECO:0000256" key="2">
    <source>
        <dbReference type="ARBA" id="ARBA00022527"/>
    </source>
</evidence>
<evidence type="ECO:0000256" key="10">
    <source>
        <dbReference type="ARBA" id="ARBA00022989"/>
    </source>
</evidence>
<keyword evidence="6 20" id="KW-0732">Signal</keyword>
<dbReference type="Proteomes" id="UP000583929">
    <property type="component" value="Unassembled WGS sequence"/>
</dbReference>
<dbReference type="EMBL" id="JAATIP010000218">
    <property type="protein sequence ID" value="KAF4359237.1"/>
    <property type="molecule type" value="Genomic_DNA"/>
</dbReference>
<keyword evidence="11 19" id="KW-0472">Membrane</keyword>
<gene>
    <name evidence="23" type="ORF">F8388_005346</name>
    <name evidence="24" type="ORF">G4B88_004690</name>
</gene>
<keyword evidence="5 19" id="KW-0812">Transmembrane</keyword>
<dbReference type="PROSITE" id="PS00108">
    <property type="entry name" value="PROTEIN_KINASE_ST"/>
    <property type="match status" value="1"/>
</dbReference>
<evidence type="ECO:0000256" key="3">
    <source>
        <dbReference type="ARBA" id="ARBA00022536"/>
    </source>
</evidence>
<evidence type="ECO:0000256" key="15">
    <source>
        <dbReference type="ARBA" id="ARBA00047899"/>
    </source>
</evidence>
<comment type="catalytic activity">
    <reaction evidence="16 17">
        <text>L-seryl-[protein] + ATP = O-phospho-L-seryl-[protein] + ADP + H(+)</text>
        <dbReference type="Rhea" id="RHEA:17989"/>
        <dbReference type="Rhea" id="RHEA-COMP:9863"/>
        <dbReference type="Rhea" id="RHEA-COMP:11604"/>
        <dbReference type="ChEBI" id="CHEBI:15378"/>
        <dbReference type="ChEBI" id="CHEBI:29999"/>
        <dbReference type="ChEBI" id="CHEBI:30616"/>
        <dbReference type="ChEBI" id="CHEBI:83421"/>
        <dbReference type="ChEBI" id="CHEBI:456216"/>
        <dbReference type="EC" id="2.7.11.1"/>
    </reaction>
</comment>
<keyword evidence="14" id="KW-0325">Glycoprotein</keyword>
<reference evidence="25 26" key="1">
    <citation type="journal article" date="2020" name="bioRxiv">
        <title>Sequence and annotation of 42 cannabis genomes reveals extensive copy number variation in cannabinoid synthesis and pathogen resistance genes.</title>
        <authorList>
            <person name="Mckernan K.J."/>
            <person name="Helbert Y."/>
            <person name="Kane L.T."/>
            <person name="Ebling H."/>
            <person name="Zhang L."/>
            <person name="Liu B."/>
            <person name="Eaton Z."/>
            <person name="Mclaughlin S."/>
            <person name="Kingan S."/>
            <person name="Baybayan P."/>
            <person name="Concepcion G."/>
            <person name="Jordan M."/>
            <person name="Riva A."/>
            <person name="Barbazuk W."/>
            <person name="Harkins T."/>
        </authorList>
    </citation>
    <scope>NUCLEOTIDE SEQUENCE [LARGE SCALE GENOMIC DNA]</scope>
    <source>
        <strain evidence="25 26">cv. Jamaican Lion 4</strain>
        <strain evidence="24">Father</strain>
        <strain evidence="23">Mother</strain>
        <tissue evidence="23">Leaf</tissue>
    </source>
</reference>